<dbReference type="EMBL" id="BJYY01000013">
    <property type="protein sequence ID" value="GEO34356.1"/>
    <property type="molecule type" value="Genomic_DNA"/>
</dbReference>
<keyword evidence="2" id="KW-1185">Reference proteome</keyword>
<protein>
    <submittedName>
        <fullName evidence="1">Uncharacterized protein</fullName>
    </submittedName>
</protein>
<comment type="caution">
    <text evidence="1">The sequence shown here is derived from an EMBL/GenBank/DDBJ whole genome shotgun (WGS) entry which is preliminary data.</text>
</comment>
<name>A0A512DD03_9CELL</name>
<accession>A0A512DD03</accession>
<sequence length="61" mass="6767">MPYLVHGMGRLLDLLSEDCFRRNEPSLASIVVNASTGEVGADFDGDASAERELVFDHLRWS</sequence>
<dbReference type="AlphaFoldDB" id="A0A512DD03"/>
<evidence type="ECO:0000313" key="2">
    <source>
        <dbReference type="Proteomes" id="UP000321181"/>
    </source>
</evidence>
<reference evidence="1 2" key="1">
    <citation type="submission" date="2019-07" db="EMBL/GenBank/DDBJ databases">
        <title>Whole genome shotgun sequence of Cellulomonas aerilata NBRC 106308.</title>
        <authorList>
            <person name="Hosoyama A."/>
            <person name="Uohara A."/>
            <person name="Ohji S."/>
            <person name="Ichikawa N."/>
        </authorList>
    </citation>
    <scope>NUCLEOTIDE SEQUENCE [LARGE SCALE GENOMIC DNA]</scope>
    <source>
        <strain evidence="1 2">NBRC 106308</strain>
    </source>
</reference>
<evidence type="ECO:0000313" key="1">
    <source>
        <dbReference type="EMBL" id="GEO34356.1"/>
    </source>
</evidence>
<gene>
    <name evidence="1" type="ORF">CAE01nite_20810</name>
</gene>
<organism evidence="1 2">
    <name type="scientific">Cellulomonas aerilata</name>
    <dbReference type="NCBI Taxonomy" id="515326"/>
    <lineage>
        <taxon>Bacteria</taxon>
        <taxon>Bacillati</taxon>
        <taxon>Actinomycetota</taxon>
        <taxon>Actinomycetes</taxon>
        <taxon>Micrococcales</taxon>
        <taxon>Cellulomonadaceae</taxon>
        <taxon>Cellulomonas</taxon>
    </lineage>
</organism>
<proteinExistence type="predicted"/>
<dbReference type="Proteomes" id="UP000321181">
    <property type="component" value="Unassembled WGS sequence"/>
</dbReference>